<sequence>MARAPSRKRVIRLRITGMYIENPNHDVWQDQQMHTMPAIPSSPSAAPATLLADSTFLMRRFVAEIAKVGAEDLWAQILASLPVETQHAVVHAGALAIQGQPNGQDAVVGLEVIEGKLESMLDGGAGGGALFGGNADDDDEDFEVTKTRRMGESTPDAAATDRDGDGREKHGPETRPADGSDPPSGHVEGREKEERVRGSSPVEPPSDDDEVMGEVMGEPAQRGDSPVGGPSGHNHGDSEGGHEEDTARRASPSGSEANNIGSAPVVGDDGKDGLEGDQDEGGAFNEQGSGGEVTGRSRASSNAGSAHSSSIWDMSAQSKGQTSGKDGSVGASDDTDDDMARNSELEGSPPALGAPARGVRRPEEDQDSEVDEDEDSEGSGPPEDAMEEDQEEEDEHMGSPAKRPRLDRDRRGRSPHASSAGGAIRDLFEGNDDWGGKVDVPGKNRRAPAGVAGQGRGGTGGDRPPGPAGESAEDWDEDAAWAEAERLADRADEQGARSRERERGNPVRSAANSSAVPTGMMKGLVIGTGGGADGGSRAGPSQGSTTGRDRIRELLGGAGGGGSGGSQGGVSSQSSTTGRDGRNTAAKSGARRKASKSPDASYRPSGKSPAARKVTDLLAPMGGKVVVPPNAGSGRRIDIEESSLSPLESEKEDTPPPPSGDPMGKGKGTAPNPTTSSDSDREGTSAAPATSAKGKGKARATTDSPGDAGEDPEGPAPAPKDAAGKDPLGGTWTSWAEACKMVLEICRPGATDPVVAVTTALQLALCSRGGAQEMEPTALMRDSEHDEVLLSMRNFERTYELNTSGALPVLVDLCAFVLSRRAEIMREAKEKRRGQQVATRPNRSDMVFRASNALSEGLFTKKDKTGALRFDDSKLSTTGARVLGITSMLGSLAFLPVLLASEEFQNWRSVRDAPAPRYYAFGVLLRGGRPKLELLQPSQRQLVEAAFFAAKEILPRILQAYLCAVFMLHDDAVSKGKKDLRDVLFAAPLDAAAAELGRNPADTVAPQSPLIRMEPGGRRKEKAPLLLGVISGYGYMKKPIVNPPYAMLSRNFHKISDEGLHVTLEGLVINVPNPATEAAFAQSLDPACPLAVNTPVCQTKSGGPDMLQYVTSYCAQMDLDRDSPAVLNLIAAISSGKDFVGPRPELYTEARLQQLEEERASEIARTAGGRFQPVSDDEEADTATQGTSRAAGDASVGGRGSRAVGSSSQTGARLALPQQPYRQEGQRRSGRR</sequence>
<feature type="compositionally biased region" description="Low complexity" evidence="1">
    <location>
        <begin position="296"/>
        <end position="310"/>
    </location>
</feature>
<feature type="compositionally biased region" description="Acidic residues" evidence="1">
    <location>
        <begin position="384"/>
        <end position="395"/>
    </location>
</feature>
<feature type="compositionally biased region" description="Polar residues" evidence="1">
    <location>
        <begin position="311"/>
        <end position="325"/>
    </location>
</feature>
<keyword evidence="3" id="KW-1185">Reference proteome</keyword>
<name>A0A8T8SKA7_9BASI</name>
<feature type="region of interest" description="Disordered" evidence="1">
    <location>
        <begin position="1165"/>
        <end position="1232"/>
    </location>
</feature>
<feature type="compositionally biased region" description="Basic and acidic residues" evidence="1">
    <location>
        <begin position="187"/>
        <end position="197"/>
    </location>
</feature>
<feature type="compositionally biased region" description="Acidic residues" evidence="1">
    <location>
        <begin position="364"/>
        <end position="377"/>
    </location>
</feature>
<feature type="compositionally biased region" description="Basic and acidic residues" evidence="1">
    <location>
        <begin position="483"/>
        <end position="505"/>
    </location>
</feature>
<evidence type="ECO:0000313" key="3">
    <source>
        <dbReference type="Proteomes" id="UP000077521"/>
    </source>
</evidence>
<feature type="region of interest" description="Disordered" evidence="1">
    <location>
        <begin position="146"/>
        <end position="729"/>
    </location>
</feature>
<feature type="compositionally biased region" description="Acidic residues" evidence="1">
    <location>
        <begin position="471"/>
        <end position="480"/>
    </location>
</feature>
<feature type="compositionally biased region" description="Gly residues" evidence="1">
    <location>
        <begin position="452"/>
        <end position="463"/>
    </location>
</feature>
<protein>
    <submittedName>
        <fullName evidence="2">Uncharacterized protein</fullName>
    </submittedName>
</protein>
<proteinExistence type="predicted"/>
<dbReference type="Proteomes" id="UP000077521">
    <property type="component" value="Unassembled WGS sequence"/>
</dbReference>
<reference evidence="2" key="2">
    <citation type="journal article" date="2019" name="IMA Fungus">
        <title>Genome sequencing and comparison of five Tilletia species to identify candidate genes for the detection of regulated species infecting wheat.</title>
        <authorList>
            <person name="Nguyen H.D.T."/>
            <person name="Sultana T."/>
            <person name="Kesanakurti P."/>
            <person name="Hambleton S."/>
        </authorList>
    </citation>
    <scope>NUCLEOTIDE SEQUENCE</scope>
    <source>
        <strain evidence="2">DAOMC 236416</strain>
    </source>
</reference>
<comment type="caution">
    <text evidence="2">The sequence shown here is derived from an EMBL/GenBank/DDBJ whole genome shotgun (WGS) entry which is preliminary data.</text>
</comment>
<accession>A0A8T8SKA7</accession>
<feature type="compositionally biased region" description="Gly residues" evidence="1">
    <location>
        <begin position="526"/>
        <end position="537"/>
    </location>
</feature>
<feature type="compositionally biased region" description="Low complexity" evidence="1">
    <location>
        <begin position="569"/>
        <end position="578"/>
    </location>
</feature>
<evidence type="ECO:0000313" key="2">
    <source>
        <dbReference type="EMBL" id="KAE8241912.1"/>
    </source>
</evidence>
<feature type="compositionally biased region" description="Gly residues" evidence="1">
    <location>
        <begin position="556"/>
        <end position="568"/>
    </location>
</feature>
<reference evidence="2" key="1">
    <citation type="submission" date="2016-04" db="EMBL/GenBank/DDBJ databases">
        <authorList>
            <person name="Nguyen H.D."/>
            <person name="Samba Siva P."/>
            <person name="Cullis J."/>
            <person name="Levesque C.A."/>
            <person name="Hambleton S."/>
        </authorList>
    </citation>
    <scope>NUCLEOTIDE SEQUENCE</scope>
    <source>
        <strain evidence="2">DAOMC 236416</strain>
    </source>
</reference>
<dbReference type="EMBL" id="LWDF02000834">
    <property type="protein sequence ID" value="KAE8241912.1"/>
    <property type="molecule type" value="Genomic_DNA"/>
</dbReference>
<dbReference type="AlphaFoldDB" id="A0A8T8SKA7"/>
<feature type="compositionally biased region" description="Basic and acidic residues" evidence="1">
    <location>
        <begin position="234"/>
        <end position="248"/>
    </location>
</feature>
<feature type="compositionally biased region" description="Polar residues" evidence="1">
    <location>
        <begin position="252"/>
        <end position="261"/>
    </location>
</feature>
<feature type="compositionally biased region" description="Basic and acidic residues" evidence="1">
    <location>
        <begin position="159"/>
        <end position="178"/>
    </location>
</feature>
<gene>
    <name evidence="2" type="ORF">A4X13_0g7207</name>
</gene>
<organism evidence="2 3">
    <name type="scientific">Tilletia indica</name>
    <dbReference type="NCBI Taxonomy" id="43049"/>
    <lineage>
        <taxon>Eukaryota</taxon>
        <taxon>Fungi</taxon>
        <taxon>Dikarya</taxon>
        <taxon>Basidiomycota</taxon>
        <taxon>Ustilaginomycotina</taxon>
        <taxon>Exobasidiomycetes</taxon>
        <taxon>Tilletiales</taxon>
        <taxon>Tilletiaceae</taxon>
        <taxon>Tilletia</taxon>
    </lineage>
</organism>
<evidence type="ECO:0000256" key="1">
    <source>
        <dbReference type="SAM" id="MobiDB-lite"/>
    </source>
</evidence>